<proteinExistence type="predicted"/>
<name>B3EH55_CHLL2</name>
<dbReference type="Proteomes" id="UP000008841">
    <property type="component" value="Chromosome"/>
</dbReference>
<dbReference type="RefSeq" id="WP_012465616.1">
    <property type="nucleotide sequence ID" value="NC_010803.1"/>
</dbReference>
<reference evidence="1 2" key="1">
    <citation type="submission" date="2008-05" db="EMBL/GenBank/DDBJ databases">
        <title>Complete sequence of Chlorobium limicola DSM 245.</title>
        <authorList>
            <consortium name="US DOE Joint Genome Institute"/>
            <person name="Lucas S."/>
            <person name="Copeland A."/>
            <person name="Lapidus A."/>
            <person name="Glavina del Rio T."/>
            <person name="Dalin E."/>
            <person name="Tice H."/>
            <person name="Bruce D."/>
            <person name="Goodwin L."/>
            <person name="Pitluck S."/>
            <person name="Schmutz J."/>
            <person name="Larimer F."/>
            <person name="Land M."/>
            <person name="Hauser L."/>
            <person name="Kyrpides N."/>
            <person name="Ovchinnikova G."/>
            <person name="Zhao F."/>
            <person name="Li T."/>
            <person name="Liu Z."/>
            <person name="Overmann J."/>
            <person name="Bryant D.A."/>
            <person name="Richardson P."/>
        </authorList>
    </citation>
    <scope>NUCLEOTIDE SEQUENCE [LARGE SCALE GENOMIC DNA]</scope>
    <source>
        <strain evidence="2">DSM 245 / NBRC 103803 / 6330</strain>
    </source>
</reference>
<dbReference type="OrthoDB" id="7064339at2"/>
<organism evidence="1 2">
    <name type="scientific">Chlorobium limicola (strain DSM 245 / NBRC 103803 / 6330)</name>
    <dbReference type="NCBI Taxonomy" id="290315"/>
    <lineage>
        <taxon>Bacteria</taxon>
        <taxon>Pseudomonadati</taxon>
        <taxon>Chlorobiota</taxon>
        <taxon>Chlorobiia</taxon>
        <taxon>Chlorobiales</taxon>
        <taxon>Chlorobiaceae</taxon>
        <taxon>Chlorobium/Pelodictyon group</taxon>
        <taxon>Chlorobium</taxon>
    </lineage>
</organism>
<dbReference type="EMBL" id="CP001097">
    <property type="protein sequence ID" value="ACD89735.1"/>
    <property type="molecule type" value="Genomic_DNA"/>
</dbReference>
<accession>B3EH55</accession>
<sequence length="192" mass="21805">MAKDRKTVDTLSYGLSRPTQLLEKLELDAAKLCSSPNPYDVFNFIVTAAVLAEWTKNYYKTDDGPTPFGPPTKVKDEWTLPGTCEKWITDTTCLPNPAGGVTRHIQHMLSICAHTANASKHFHWGDRGQIEAIGDKPPIKDWYQYFFTSTAPDLYVTYRGENYGLQQIKGTLLQFYRGLISQLEHTEQQKKD</sequence>
<dbReference type="KEGG" id="cli:Clim_0649"/>
<dbReference type="HOGENOM" id="CLU_1412941_0_0_10"/>
<dbReference type="AlphaFoldDB" id="B3EH55"/>
<evidence type="ECO:0000313" key="2">
    <source>
        <dbReference type="Proteomes" id="UP000008841"/>
    </source>
</evidence>
<gene>
    <name evidence="1" type="ordered locus">Clim_0649</name>
</gene>
<evidence type="ECO:0000313" key="1">
    <source>
        <dbReference type="EMBL" id="ACD89735.1"/>
    </source>
</evidence>
<protein>
    <submittedName>
        <fullName evidence="1">Uncharacterized protein</fullName>
    </submittedName>
</protein>